<feature type="compositionally biased region" description="Basic residues" evidence="1">
    <location>
        <begin position="81"/>
        <end position="94"/>
    </location>
</feature>
<gene>
    <name evidence="2" type="ORF">Cob_v010303</name>
</gene>
<evidence type="ECO:0000313" key="3">
    <source>
        <dbReference type="Proteomes" id="UP000014480"/>
    </source>
</evidence>
<feature type="compositionally biased region" description="Basic and acidic residues" evidence="1">
    <location>
        <begin position="52"/>
        <end position="61"/>
    </location>
</feature>
<organism evidence="2 3">
    <name type="scientific">Colletotrichum orbiculare (strain 104-T / ATCC 96160 / CBS 514.97 / LARS 414 / MAFF 240422)</name>
    <name type="common">Cucumber anthracnose fungus</name>
    <name type="synonym">Colletotrichum lagenarium</name>
    <dbReference type="NCBI Taxonomy" id="1213857"/>
    <lineage>
        <taxon>Eukaryota</taxon>
        <taxon>Fungi</taxon>
        <taxon>Dikarya</taxon>
        <taxon>Ascomycota</taxon>
        <taxon>Pezizomycotina</taxon>
        <taxon>Sordariomycetes</taxon>
        <taxon>Hypocreomycetidae</taxon>
        <taxon>Glomerellales</taxon>
        <taxon>Glomerellaceae</taxon>
        <taxon>Colletotrichum</taxon>
        <taxon>Colletotrichum orbiculare species complex</taxon>
    </lineage>
</organism>
<accession>A0A484FFD3</accession>
<reference evidence="3" key="1">
    <citation type="journal article" date="2013" name="New Phytol.">
        <title>Comparative genomic and transcriptomic analyses reveal the hemibiotrophic stage shift of Colletotrichum fungi.</title>
        <authorList>
            <person name="Gan P."/>
            <person name="Ikeda K."/>
            <person name="Irieda H."/>
            <person name="Narusaka M."/>
            <person name="O'Connell R.J."/>
            <person name="Narusaka Y."/>
            <person name="Takano Y."/>
            <person name="Kubo Y."/>
            <person name="Shirasu K."/>
        </authorList>
    </citation>
    <scope>NUCLEOTIDE SEQUENCE [LARGE SCALE GENOMIC DNA]</scope>
    <source>
        <strain evidence="3">104-T / ATCC 96160 / CBS 514.97 / LARS 414 / MAFF 240422</strain>
    </source>
</reference>
<dbReference type="EMBL" id="AMCV02000033">
    <property type="protein sequence ID" value="TDZ16762.1"/>
    <property type="molecule type" value="Genomic_DNA"/>
</dbReference>
<protein>
    <submittedName>
        <fullName evidence="2">Uncharacterized protein</fullName>
    </submittedName>
</protein>
<feature type="region of interest" description="Disordered" evidence="1">
    <location>
        <begin position="1"/>
        <end position="26"/>
    </location>
</feature>
<dbReference type="AlphaFoldDB" id="A0A484FFD3"/>
<evidence type="ECO:0000256" key="1">
    <source>
        <dbReference type="SAM" id="MobiDB-lite"/>
    </source>
</evidence>
<evidence type="ECO:0000313" key="2">
    <source>
        <dbReference type="EMBL" id="TDZ16762.1"/>
    </source>
</evidence>
<feature type="region of interest" description="Disordered" evidence="1">
    <location>
        <begin position="50"/>
        <end position="109"/>
    </location>
</feature>
<reference evidence="3" key="2">
    <citation type="journal article" date="2019" name="Mol. Plant Microbe Interact.">
        <title>Genome sequence resources for four phytopathogenic fungi from the Colletotrichum orbiculare species complex.</title>
        <authorList>
            <person name="Gan P."/>
            <person name="Tsushima A."/>
            <person name="Narusaka M."/>
            <person name="Narusaka Y."/>
            <person name="Takano Y."/>
            <person name="Kubo Y."/>
            <person name="Shirasu K."/>
        </authorList>
    </citation>
    <scope>GENOME REANNOTATION</scope>
    <source>
        <strain evidence="3">104-T / ATCC 96160 / CBS 514.97 / LARS 414 / MAFF 240422</strain>
    </source>
</reference>
<dbReference type="Proteomes" id="UP000014480">
    <property type="component" value="Unassembled WGS sequence"/>
</dbReference>
<sequence length="109" mass="12077">MSAAVTCRSQASDTKPGGTDQRHQRDICHGGHLAGGWVDMLNVCNRAQRGWPSHDKVHSQREGSPAQPTPAHARSPLAIPRHFHMQHCHRRRSSQKPTKYGAQDSQVSL</sequence>
<proteinExistence type="predicted"/>
<name>A0A484FFD3_COLOR</name>
<keyword evidence="3" id="KW-1185">Reference proteome</keyword>
<comment type="caution">
    <text evidence="2">The sequence shown here is derived from an EMBL/GenBank/DDBJ whole genome shotgun (WGS) entry which is preliminary data.</text>
</comment>